<evidence type="ECO:0000259" key="4">
    <source>
        <dbReference type="Pfam" id="PF00849"/>
    </source>
</evidence>
<dbReference type="InterPro" id="IPR020094">
    <property type="entry name" value="TruA/RsuA/RluB/E/F_N"/>
</dbReference>
<name>A0ABW8GSZ0_9PROT</name>
<evidence type="ECO:0000313" key="5">
    <source>
        <dbReference type="EMBL" id="MFJ5447170.1"/>
    </source>
</evidence>
<dbReference type="SUPFAM" id="SSF55120">
    <property type="entry name" value="Pseudouridine synthase"/>
    <property type="match status" value="1"/>
</dbReference>
<dbReference type="InterPro" id="IPR006145">
    <property type="entry name" value="PsdUridine_synth_RsuA/RluA"/>
</dbReference>
<protein>
    <recommendedName>
        <fullName evidence="3">Pseudouridine synthase</fullName>
        <ecNumber evidence="3">5.4.99.-</ecNumber>
    </recommendedName>
</protein>
<dbReference type="PANTHER" id="PTHR47683:SF2">
    <property type="entry name" value="RNA-BINDING S4 DOMAIN-CONTAINING PROTEIN"/>
    <property type="match status" value="1"/>
</dbReference>
<dbReference type="Proteomes" id="UP001617669">
    <property type="component" value="Unassembled WGS sequence"/>
</dbReference>
<evidence type="ECO:0000256" key="1">
    <source>
        <dbReference type="ARBA" id="ARBA00008348"/>
    </source>
</evidence>
<gene>
    <name evidence="5" type="ORF">ACIKP9_13085</name>
</gene>
<dbReference type="EC" id="5.4.99.-" evidence="3"/>
<dbReference type="InterPro" id="IPR000748">
    <property type="entry name" value="PsdUridine_synth_RsuA/RluB/E/F"/>
</dbReference>
<reference evidence="5 6" key="1">
    <citation type="submission" date="2024-11" db="EMBL/GenBank/DDBJ databases">
        <authorList>
            <person name="Kaparullina E.N."/>
            <person name="Delegan Y.A."/>
            <person name="Doronina N.V."/>
        </authorList>
    </citation>
    <scope>NUCLEOTIDE SEQUENCE [LARGE SCALE GENOMIC DNA]</scope>
    <source>
        <strain evidence="5 6">7sh_L</strain>
    </source>
</reference>
<dbReference type="PANTHER" id="PTHR47683">
    <property type="entry name" value="PSEUDOURIDINE SYNTHASE FAMILY PROTEIN-RELATED"/>
    <property type="match status" value="1"/>
</dbReference>
<dbReference type="Gene3D" id="3.30.70.1560">
    <property type="entry name" value="Alpha-L RNA-binding motif"/>
    <property type="match status" value="1"/>
</dbReference>
<evidence type="ECO:0000313" key="6">
    <source>
        <dbReference type="Proteomes" id="UP001617669"/>
    </source>
</evidence>
<comment type="caution">
    <text evidence="5">The sequence shown here is derived from an EMBL/GenBank/DDBJ whole genome shotgun (WGS) entry which is preliminary data.</text>
</comment>
<dbReference type="EMBL" id="JBIWXY010000003">
    <property type="protein sequence ID" value="MFJ5447170.1"/>
    <property type="molecule type" value="Genomic_DNA"/>
</dbReference>
<dbReference type="CDD" id="cd02566">
    <property type="entry name" value="PseudoU_synth_RluE"/>
    <property type="match status" value="1"/>
</dbReference>
<dbReference type="InterPro" id="IPR042092">
    <property type="entry name" value="PsdUridine_s_RsuA/RluB/E/F_cat"/>
</dbReference>
<evidence type="ECO:0000256" key="3">
    <source>
        <dbReference type="RuleBase" id="RU003887"/>
    </source>
</evidence>
<organism evidence="5 6">
    <name type="scientific">Methylobacillus methanolivorans</name>
    <dbReference type="NCBI Taxonomy" id="1848927"/>
    <lineage>
        <taxon>Bacteria</taxon>
        <taxon>Pseudomonadati</taxon>
        <taxon>Pseudomonadota</taxon>
        <taxon>Betaproteobacteria</taxon>
        <taxon>Nitrosomonadales</taxon>
        <taxon>Methylophilaceae</taxon>
        <taxon>Methylobacillus</taxon>
    </lineage>
</organism>
<dbReference type="Pfam" id="PF00849">
    <property type="entry name" value="PseudoU_synth_2"/>
    <property type="match status" value="1"/>
</dbReference>
<proteinExistence type="inferred from homology"/>
<sequence>MLILFNKPYGVICQFSPHEKHETLKDYIAVPGVYAAGRLDTDSEGLLILTDDGRLQHRISHPKHKEFKTYWVQVEGDPSDEALEPLRHGVDLGDFITQPARVRRIAEPANLWPRNPPIRERKAIPTTWLEVIISEGKNRQVRRMTAKVGFPTLRLIRYAVGQHVLDGIAPGEWKRM</sequence>
<dbReference type="PROSITE" id="PS01149">
    <property type="entry name" value="PSI_RSU"/>
    <property type="match status" value="1"/>
</dbReference>
<dbReference type="InterPro" id="IPR018496">
    <property type="entry name" value="PsdUridine_synth_RsuA/RluB_CS"/>
</dbReference>
<dbReference type="NCBIfam" id="TIGR00093">
    <property type="entry name" value="pseudouridine synthase"/>
    <property type="match status" value="1"/>
</dbReference>
<dbReference type="InterPro" id="IPR050343">
    <property type="entry name" value="RsuA_PseudoU_synthase"/>
</dbReference>
<dbReference type="InterPro" id="IPR020103">
    <property type="entry name" value="PsdUridine_synth_cat_dom_sf"/>
</dbReference>
<accession>A0ABW8GSZ0</accession>
<keyword evidence="2 3" id="KW-0413">Isomerase</keyword>
<keyword evidence="6" id="KW-1185">Reference proteome</keyword>
<dbReference type="Gene3D" id="3.30.70.580">
    <property type="entry name" value="Pseudouridine synthase I, catalytic domain, N-terminal subdomain"/>
    <property type="match status" value="1"/>
</dbReference>
<feature type="domain" description="Pseudouridine synthase RsuA/RluA-like" evidence="4">
    <location>
        <begin position="2"/>
        <end position="146"/>
    </location>
</feature>
<evidence type="ECO:0000256" key="2">
    <source>
        <dbReference type="ARBA" id="ARBA00023235"/>
    </source>
</evidence>
<comment type="similarity">
    <text evidence="1 3">Belongs to the pseudouridine synthase RsuA family.</text>
</comment>
<dbReference type="RefSeq" id="WP_400883743.1">
    <property type="nucleotide sequence ID" value="NZ_JBIWXY010000003.1"/>
</dbReference>